<dbReference type="InterPro" id="IPR036412">
    <property type="entry name" value="HAD-like_sf"/>
</dbReference>
<dbReference type="GO" id="GO:0006281">
    <property type="term" value="P:DNA repair"/>
    <property type="evidence" value="ECO:0007669"/>
    <property type="project" value="TreeGrafter"/>
</dbReference>
<evidence type="ECO:0000256" key="3">
    <source>
        <dbReference type="ARBA" id="ARBA00006171"/>
    </source>
</evidence>
<dbReference type="InterPro" id="IPR050155">
    <property type="entry name" value="HAD-like_hydrolase_sf"/>
</dbReference>
<evidence type="ECO:0000256" key="4">
    <source>
        <dbReference type="ARBA" id="ARBA00013078"/>
    </source>
</evidence>
<proteinExistence type="inferred from homology"/>
<dbReference type="PANTHER" id="PTHR43434:SF1">
    <property type="entry name" value="PHOSPHOGLYCOLATE PHOSPHATASE"/>
    <property type="match status" value="1"/>
</dbReference>
<comment type="pathway">
    <text evidence="2">Organic acid metabolism; glycolate biosynthesis; glycolate from 2-phosphoglycolate: step 1/1.</text>
</comment>
<dbReference type="Proteomes" id="UP000183487">
    <property type="component" value="Unassembled WGS sequence"/>
</dbReference>
<accession>A0A1H1JR77</accession>
<reference evidence="6" key="1">
    <citation type="submission" date="2016-10" db="EMBL/GenBank/DDBJ databases">
        <authorList>
            <person name="Varghese N."/>
        </authorList>
    </citation>
    <scope>NUCLEOTIDE SEQUENCE [LARGE SCALE GENOMIC DNA]</scope>
    <source>
        <strain evidence="6">GAS106B</strain>
    </source>
</reference>
<dbReference type="InterPro" id="IPR023198">
    <property type="entry name" value="PGP-like_dom2"/>
</dbReference>
<dbReference type="PRINTS" id="PR00413">
    <property type="entry name" value="HADHALOGNASE"/>
</dbReference>
<dbReference type="OrthoDB" id="9800058at2"/>
<sequence length="225" mass="24707">MESQQFKAVMFDFDMTLADSSVGIVECTHYAFRMMGVTEVERSSIHSVIGLSLQGMFQTLTANAEIERAEEFARLFVKRADEVMVPSTKIYREVPGLFEQLRGHGIKVAIVSNKFRYRIESILDAARLRPLVDVIVGGEDVQRHKPHPDAIALALTHLRVPAASAMYVGDHCVDADAARAAGVSFIGVLSGPMSGEQWSARGEHCVKEHIGEVAQLVRQSGGVRV</sequence>
<dbReference type="SFLD" id="SFLDG01129">
    <property type="entry name" value="C1.5:_HAD__Beta-PGM__Phosphata"/>
    <property type="match status" value="1"/>
</dbReference>
<dbReference type="SUPFAM" id="SSF56784">
    <property type="entry name" value="HAD-like"/>
    <property type="match status" value="1"/>
</dbReference>
<keyword evidence="6" id="KW-1185">Reference proteome</keyword>
<evidence type="ECO:0000256" key="1">
    <source>
        <dbReference type="ARBA" id="ARBA00000830"/>
    </source>
</evidence>
<comment type="catalytic activity">
    <reaction evidence="1">
        <text>2-phosphoglycolate + H2O = glycolate + phosphate</text>
        <dbReference type="Rhea" id="RHEA:14369"/>
        <dbReference type="ChEBI" id="CHEBI:15377"/>
        <dbReference type="ChEBI" id="CHEBI:29805"/>
        <dbReference type="ChEBI" id="CHEBI:43474"/>
        <dbReference type="ChEBI" id="CHEBI:58033"/>
        <dbReference type="EC" id="3.1.3.18"/>
    </reaction>
</comment>
<protein>
    <recommendedName>
        <fullName evidence="4">phosphoglycolate phosphatase</fullName>
        <ecNumber evidence="4">3.1.3.18</ecNumber>
    </recommendedName>
</protein>
<dbReference type="EC" id="3.1.3.18" evidence="4"/>
<dbReference type="Pfam" id="PF13419">
    <property type="entry name" value="HAD_2"/>
    <property type="match status" value="1"/>
</dbReference>
<dbReference type="PANTHER" id="PTHR43434">
    <property type="entry name" value="PHOSPHOGLYCOLATE PHOSPHATASE"/>
    <property type="match status" value="1"/>
</dbReference>
<dbReference type="SFLD" id="SFLDS00003">
    <property type="entry name" value="Haloacid_Dehalogenase"/>
    <property type="match status" value="1"/>
</dbReference>
<dbReference type="EMBL" id="FNKP01000003">
    <property type="protein sequence ID" value="SDR52442.1"/>
    <property type="molecule type" value="Genomic_DNA"/>
</dbReference>
<organism evidence="5 6">
    <name type="scientific">Paraburkholderia fungorum</name>
    <dbReference type="NCBI Taxonomy" id="134537"/>
    <lineage>
        <taxon>Bacteria</taxon>
        <taxon>Pseudomonadati</taxon>
        <taxon>Pseudomonadota</taxon>
        <taxon>Betaproteobacteria</taxon>
        <taxon>Burkholderiales</taxon>
        <taxon>Burkholderiaceae</taxon>
        <taxon>Paraburkholderia</taxon>
    </lineage>
</organism>
<dbReference type="Gene3D" id="3.40.50.1000">
    <property type="entry name" value="HAD superfamily/HAD-like"/>
    <property type="match status" value="1"/>
</dbReference>
<evidence type="ECO:0000313" key="6">
    <source>
        <dbReference type="Proteomes" id="UP000183487"/>
    </source>
</evidence>
<dbReference type="AlphaFoldDB" id="A0A1H1JR77"/>
<dbReference type="RefSeq" id="WP_074772919.1">
    <property type="nucleotide sequence ID" value="NZ_FNKP01000003.1"/>
</dbReference>
<dbReference type="SFLD" id="SFLDG01135">
    <property type="entry name" value="C1.5.6:_HAD__Beta-PGM__Phospha"/>
    <property type="match status" value="1"/>
</dbReference>
<dbReference type="InterPro" id="IPR006439">
    <property type="entry name" value="HAD-SF_hydro_IA"/>
</dbReference>
<dbReference type="InterPro" id="IPR041492">
    <property type="entry name" value="HAD_2"/>
</dbReference>
<comment type="similarity">
    <text evidence="3">Belongs to the HAD-like hydrolase superfamily. CbbY/CbbZ/Gph/YieH family.</text>
</comment>
<evidence type="ECO:0000313" key="5">
    <source>
        <dbReference type="EMBL" id="SDR52442.1"/>
    </source>
</evidence>
<dbReference type="NCBIfam" id="TIGR01549">
    <property type="entry name" value="HAD-SF-IA-v1"/>
    <property type="match status" value="1"/>
</dbReference>
<dbReference type="Gene3D" id="1.10.150.240">
    <property type="entry name" value="Putative phosphatase, domain 2"/>
    <property type="match status" value="1"/>
</dbReference>
<name>A0A1H1JR77_9BURK</name>
<dbReference type="GO" id="GO:0008967">
    <property type="term" value="F:phosphoglycolate phosphatase activity"/>
    <property type="evidence" value="ECO:0007669"/>
    <property type="project" value="UniProtKB-EC"/>
</dbReference>
<dbReference type="InterPro" id="IPR023214">
    <property type="entry name" value="HAD_sf"/>
</dbReference>
<gene>
    <name evidence="5" type="ORF">SAMN05443245_7193</name>
</gene>
<evidence type="ECO:0000256" key="2">
    <source>
        <dbReference type="ARBA" id="ARBA00004818"/>
    </source>
</evidence>